<feature type="binding site" evidence="4">
    <location>
        <position position="108"/>
    </location>
    <ligand>
        <name>S-methyl-5'-thioadenosine</name>
        <dbReference type="ChEBI" id="CHEBI:17509"/>
    </ligand>
</feature>
<evidence type="ECO:0000256" key="3">
    <source>
        <dbReference type="ARBA" id="ARBA00023115"/>
    </source>
</evidence>
<keyword evidence="4" id="KW-0745">Spermidine biosynthesis</keyword>
<keyword evidence="8" id="KW-1185">Reference proteome</keyword>
<dbReference type="GO" id="GO:0010487">
    <property type="term" value="F:thermospermine synthase activity"/>
    <property type="evidence" value="ECO:0007669"/>
    <property type="project" value="UniProtKB-ARBA"/>
</dbReference>
<feature type="binding site" evidence="4">
    <location>
        <position position="88"/>
    </location>
    <ligand>
        <name>spermidine</name>
        <dbReference type="ChEBI" id="CHEBI:57834"/>
    </ligand>
</feature>
<evidence type="ECO:0000259" key="6">
    <source>
        <dbReference type="PROSITE" id="PS51006"/>
    </source>
</evidence>
<dbReference type="GO" id="GO:0008295">
    <property type="term" value="P:spermidine biosynthetic process"/>
    <property type="evidence" value="ECO:0007669"/>
    <property type="project" value="UniProtKB-UniRule"/>
</dbReference>
<evidence type="ECO:0000256" key="5">
    <source>
        <dbReference type="PROSITE-ProRule" id="PRU00354"/>
    </source>
</evidence>
<name>A0A368W041_9BACL</name>
<gene>
    <name evidence="4" type="primary">speE</name>
    <name evidence="7" type="ORF">DFP97_107241</name>
</gene>
<dbReference type="PROSITE" id="PS01330">
    <property type="entry name" value="PABS_1"/>
    <property type="match status" value="1"/>
</dbReference>
<dbReference type="EMBL" id="QPJD01000007">
    <property type="protein sequence ID" value="RCW48039.1"/>
    <property type="molecule type" value="Genomic_DNA"/>
</dbReference>
<feature type="binding site" evidence="4">
    <location>
        <position position="64"/>
    </location>
    <ligand>
        <name>spermidine</name>
        <dbReference type="ChEBI" id="CHEBI:57834"/>
    </ligand>
</feature>
<dbReference type="InterPro" id="IPR030373">
    <property type="entry name" value="PABS_CS"/>
</dbReference>
<comment type="subunit">
    <text evidence="4">Homodimer or homotetramer.</text>
</comment>
<comment type="similarity">
    <text evidence="1 4">Belongs to the spermidine/spermine synthase family.</text>
</comment>
<protein>
    <recommendedName>
        <fullName evidence="4">Polyamine aminopropyltransferase</fullName>
    </recommendedName>
    <alternativeName>
        <fullName evidence="4">Putrescine aminopropyltransferase</fullName>
        <shortName evidence="4">PAPT</shortName>
    </alternativeName>
    <alternativeName>
        <fullName evidence="4">Spermidine synthase</fullName>
        <shortName evidence="4">SPDS</shortName>
        <shortName evidence="4">SPDSY</shortName>
        <ecNumber evidence="4">2.5.1.16</ecNumber>
    </alternativeName>
</protein>
<dbReference type="PROSITE" id="PS51006">
    <property type="entry name" value="PABS_2"/>
    <property type="match status" value="1"/>
</dbReference>
<feature type="domain" description="PABS" evidence="6">
    <location>
        <begin position="9"/>
        <end position="242"/>
    </location>
</feature>
<evidence type="ECO:0000256" key="1">
    <source>
        <dbReference type="ARBA" id="ARBA00007867"/>
    </source>
</evidence>
<comment type="caution">
    <text evidence="4">Lacks conserved residue(s) required for the propagation of feature annotation.</text>
</comment>
<dbReference type="Pfam" id="PF01564">
    <property type="entry name" value="Spermine_synth"/>
    <property type="match status" value="1"/>
</dbReference>
<evidence type="ECO:0000313" key="8">
    <source>
        <dbReference type="Proteomes" id="UP000252415"/>
    </source>
</evidence>
<comment type="caution">
    <text evidence="7">The sequence shown here is derived from an EMBL/GenBank/DDBJ whole genome shotgun (WGS) entry which is preliminary data.</text>
</comment>
<feature type="binding site" evidence="4">
    <location>
        <position position="35"/>
    </location>
    <ligand>
        <name>S-methyl-5'-thioadenosine</name>
        <dbReference type="ChEBI" id="CHEBI:17509"/>
    </ligand>
</feature>
<proteinExistence type="inferred from homology"/>
<dbReference type="InterPro" id="IPR029063">
    <property type="entry name" value="SAM-dependent_MTases_sf"/>
</dbReference>
<reference evidence="7 8" key="1">
    <citation type="submission" date="2018-07" db="EMBL/GenBank/DDBJ databases">
        <title>Genomic Encyclopedia of Type Strains, Phase III (KMG-III): the genomes of soil and plant-associated and newly described type strains.</title>
        <authorList>
            <person name="Whitman W."/>
        </authorList>
    </citation>
    <scope>NUCLEOTIDE SEQUENCE [LARGE SCALE GENOMIC DNA]</scope>
    <source>
        <strain evidence="7 8">CECT 7506</strain>
    </source>
</reference>
<dbReference type="GO" id="GO:0004766">
    <property type="term" value="F:spermidine synthase activity"/>
    <property type="evidence" value="ECO:0007669"/>
    <property type="project" value="UniProtKB-UniRule"/>
</dbReference>
<dbReference type="PANTHER" id="PTHR43317:SF1">
    <property type="entry name" value="THERMOSPERMINE SYNTHASE ACAULIS5"/>
    <property type="match status" value="1"/>
</dbReference>
<dbReference type="CDD" id="cd02440">
    <property type="entry name" value="AdoMet_MTases"/>
    <property type="match status" value="1"/>
</dbReference>
<keyword evidence="2 4" id="KW-0808">Transferase</keyword>
<dbReference type="Gene3D" id="3.40.50.150">
    <property type="entry name" value="Vaccinia Virus protein VP39"/>
    <property type="match status" value="1"/>
</dbReference>
<evidence type="ECO:0000313" key="7">
    <source>
        <dbReference type="EMBL" id="RCW48039.1"/>
    </source>
</evidence>
<comment type="function">
    <text evidence="4">Catalyzes the irreversible transfer of a propylamine group from the amino donor S-adenosylmethioninamine (decarboxy-AdoMet) to putrescine (1,4-diaminobutane) to yield spermidine.</text>
</comment>
<dbReference type="HAMAP" id="MF_00198">
    <property type="entry name" value="Spermidine_synth"/>
    <property type="match status" value="1"/>
</dbReference>
<comment type="catalytic activity">
    <reaction evidence="4">
        <text>S-adenosyl 3-(methylsulfanyl)propylamine + putrescine = S-methyl-5'-thioadenosine + spermidine + H(+)</text>
        <dbReference type="Rhea" id="RHEA:12721"/>
        <dbReference type="ChEBI" id="CHEBI:15378"/>
        <dbReference type="ChEBI" id="CHEBI:17509"/>
        <dbReference type="ChEBI" id="CHEBI:57443"/>
        <dbReference type="ChEBI" id="CHEBI:57834"/>
        <dbReference type="ChEBI" id="CHEBI:326268"/>
        <dbReference type="EC" id="2.5.1.16"/>
    </reaction>
</comment>
<dbReference type="NCBIfam" id="NF037959">
    <property type="entry name" value="MFS_SpdSyn"/>
    <property type="match status" value="1"/>
</dbReference>
<sequence length="304" mass="35460">MPKKIMRGDIWDQQTLKHLLQRKPKILYRGKSRYQNIVLLEAKDIRLYLDKQLQFSSLDERFYHEALVLPAMTMSPSRRNVLILGGGDGFAVREVLKYRDVKSVDLVELDPKMIQIAKRKPMSLLNNRSLYDKRVKIYQKDARTFFPLNPKPNSKTYNVIIVDFPDPSDKVISKLYTKEFFRRVVKSLAPGGIIVIQSNSTEDMPRVYWSIYHTLKSVGMVTKSYYVYVPSFGDWGFQIASFRKMIPGKKKVSVPHLTLPKNLSTLFKLPKEVRAEKSKALPNSLRKLRLFKYYHSDQQSAYSQ</sequence>
<evidence type="ECO:0000256" key="4">
    <source>
        <dbReference type="HAMAP-Rule" id="MF_00198"/>
    </source>
</evidence>
<dbReference type="EC" id="2.5.1.16" evidence="4"/>
<keyword evidence="3 4" id="KW-0620">Polyamine biosynthesis</keyword>
<feature type="active site" description="Proton acceptor" evidence="4 5">
    <location>
        <position position="163"/>
    </location>
</feature>
<comment type="pathway">
    <text evidence="4">Amine and polyamine biosynthesis; spermidine biosynthesis; spermidine from putrescine: step 1/1.</text>
</comment>
<dbReference type="InterPro" id="IPR001045">
    <property type="entry name" value="Spermi_synthase"/>
</dbReference>
<dbReference type="SUPFAM" id="SSF53335">
    <property type="entry name" value="S-adenosyl-L-methionine-dependent methyltransferases"/>
    <property type="match status" value="1"/>
</dbReference>
<organism evidence="7 8">
    <name type="scientific">Paenibacillus prosopidis</name>
    <dbReference type="NCBI Taxonomy" id="630520"/>
    <lineage>
        <taxon>Bacteria</taxon>
        <taxon>Bacillati</taxon>
        <taxon>Bacillota</taxon>
        <taxon>Bacilli</taxon>
        <taxon>Bacillales</taxon>
        <taxon>Paenibacillaceae</taxon>
        <taxon>Paenibacillus</taxon>
    </lineage>
</organism>
<evidence type="ECO:0000256" key="2">
    <source>
        <dbReference type="ARBA" id="ARBA00022679"/>
    </source>
</evidence>
<dbReference type="RefSeq" id="WP_245976185.1">
    <property type="nucleotide sequence ID" value="NZ_QPJD01000007.1"/>
</dbReference>
<dbReference type="UniPathway" id="UPA00248">
    <property type="reaction ID" value="UER00314"/>
</dbReference>
<feature type="binding site" evidence="4">
    <location>
        <begin position="141"/>
        <end position="142"/>
    </location>
    <ligand>
        <name>S-methyl-5'-thioadenosine</name>
        <dbReference type="ChEBI" id="CHEBI:17509"/>
    </ligand>
</feature>
<dbReference type="AlphaFoldDB" id="A0A368W041"/>
<accession>A0A368W041</accession>
<dbReference type="PANTHER" id="PTHR43317">
    <property type="entry name" value="THERMOSPERMINE SYNTHASE ACAULIS5"/>
    <property type="match status" value="1"/>
</dbReference>
<dbReference type="InterPro" id="IPR030374">
    <property type="entry name" value="PABS"/>
</dbReference>
<dbReference type="Proteomes" id="UP000252415">
    <property type="component" value="Unassembled WGS sequence"/>
</dbReference>